<evidence type="ECO:0000313" key="15">
    <source>
        <dbReference type="Proteomes" id="UP000008493"/>
    </source>
</evidence>
<gene>
    <name evidence="14" type="ORF">AGABI1DRAFT_67276</name>
</gene>
<dbReference type="GO" id="GO:0009231">
    <property type="term" value="P:riboflavin biosynthetic process"/>
    <property type="evidence" value="ECO:0007669"/>
    <property type="project" value="UniProtKB-KW"/>
</dbReference>
<dbReference type="InterPro" id="IPR002734">
    <property type="entry name" value="RibDG_C"/>
</dbReference>
<dbReference type="InterPro" id="IPR050765">
    <property type="entry name" value="Riboflavin_Biosynth_HTPR"/>
</dbReference>
<accession>K5XKN7</accession>
<protein>
    <recommendedName>
        <fullName evidence="5">2,5-diamino-6-ribosylamino-4(3H)-pyrimidinone 5'-phosphate reductase</fullName>
        <ecNumber evidence="4">1.1.1.302</ecNumber>
    </recommendedName>
    <alternativeName>
        <fullName evidence="10">2,5-diamino-6-(5-phospho-D-ribosylamino)pyrimidin-4(3H)-one reductase</fullName>
    </alternativeName>
    <alternativeName>
        <fullName evidence="9">2,5-diamino-6-ribitylamino-4(3H)-pyrimidinone 5'-phosphate synthase</fullName>
    </alternativeName>
</protein>
<keyword evidence="7" id="KW-0521">NADP</keyword>
<dbReference type="GeneID" id="18830647"/>
<sequence>MAGQQSPPAFLLSALAHLEESSPADRPHVTLTFAQSLDAKIAGKNGKQLILSGKDSMLMTHWMRTMHNGIMVGVGTAVNDDPQLNTRHLPARLDGLPHRLPRPIILDPRLRLSPSCKLVKNFSSNVGLQPWIICTAPAESEERRDWQERHEALVAAGALLVQVDSTSNLLPLPSILRRLKTLGIQSLMIEGGARLIDSCFHASPFIDALIVTVAPTLVGPAGLNYGSLIPSGASILLSRNLGARTYCLLQIPHLKHHSTQVVGTDAVIVFKKSETVDV</sequence>
<dbReference type="AlphaFoldDB" id="K5XKN7"/>
<dbReference type="Proteomes" id="UP000008493">
    <property type="component" value="Unassembled WGS sequence"/>
</dbReference>
<comment type="pathway">
    <text evidence="2">Cofactor biosynthesis; riboflavin biosynthesis.</text>
</comment>
<dbReference type="GO" id="GO:0008703">
    <property type="term" value="F:5-amino-6-(5-phosphoribosylamino)uracil reductase activity"/>
    <property type="evidence" value="ECO:0007669"/>
    <property type="project" value="InterPro"/>
</dbReference>
<dbReference type="KEGG" id="abp:AGABI1DRAFT67276"/>
<dbReference type="SUPFAM" id="SSF53597">
    <property type="entry name" value="Dihydrofolate reductase-like"/>
    <property type="match status" value="1"/>
</dbReference>
<evidence type="ECO:0000256" key="11">
    <source>
        <dbReference type="ARBA" id="ARBA00047550"/>
    </source>
</evidence>
<dbReference type="Gene3D" id="3.40.430.10">
    <property type="entry name" value="Dihydrofolate Reductase, subunit A"/>
    <property type="match status" value="1"/>
</dbReference>
<evidence type="ECO:0000256" key="6">
    <source>
        <dbReference type="ARBA" id="ARBA00022619"/>
    </source>
</evidence>
<evidence type="ECO:0000313" key="14">
    <source>
        <dbReference type="EMBL" id="EKM84083.1"/>
    </source>
</evidence>
<evidence type="ECO:0000256" key="10">
    <source>
        <dbReference type="ARBA" id="ARBA00031630"/>
    </source>
</evidence>
<evidence type="ECO:0000259" key="13">
    <source>
        <dbReference type="Pfam" id="PF01872"/>
    </source>
</evidence>
<dbReference type="eggNOG" id="ENOG502S17A">
    <property type="taxonomic scope" value="Eukaryota"/>
</dbReference>
<dbReference type="InParanoid" id="K5XKN7"/>
<dbReference type="PANTHER" id="PTHR38011">
    <property type="entry name" value="DIHYDROFOLATE REDUCTASE FAMILY PROTEIN (AFU_ORTHOLOGUE AFUA_8G06820)"/>
    <property type="match status" value="1"/>
</dbReference>
<dbReference type="OrthoDB" id="5432at2759"/>
<name>K5XKN7_AGABU</name>
<dbReference type="Pfam" id="PF01872">
    <property type="entry name" value="RibD_C"/>
    <property type="match status" value="1"/>
</dbReference>
<evidence type="ECO:0000256" key="2">
    <source>
        <dbReference type="ARBA" id="ARBA00005104"/>
    </source>
</evidence>
<evidence type="ECO:0000256" key="4">
    <source>
        <dbReference type="ARBA" id="ARBA00012851"/>
    </source>
</evidence>
<keyword evidence="6" id="KW-0686">Riboflavin biosynthesis</keyword>
<dbReference type="RefSeq" id="XP_007325194.1">
    <property type="nucleotide sequence ID" value="XM_007325132.1"/>
</dbReference>
<proteinExistence type="inferred from homology"/>
<organism evidence="14 15">
    <name type="scientific">Agaricus bisporus var. burnettii (strain JB137-S8 / ATCC MYA-4627 / FGSC 10392)</name>
    <name type="common">White button mushroom</name>
    <dbReference type="NCBI Taxonomy" id="597362"/>
    <lineage>
        <taxon>Eukaryota</taxon>
        <taxon>Fungi</taxon>
        <taxon>Dikarya</taxon>
        <taxon>Basidiomycota</taxon>
        <taxon>Agaricomycotina</taxon>
        <taxon>Agaricomycetes</taxon>
        <taxon>Agaricomycetidae</taxon>
        <taxon>Agaricales</taxon>
        <taxon>Agaricineae</taxon>
        <taxon>Agaricaceae</taxon>
        <taxon>Agaricus</taxon>
    </lineage>
</organism>
<evidence type="ECO:0000256" key="3">
    <source>
        <dbReference type="ARBA" id="ARBA00009723"/>
    </source>
</evidence>
<dbReference type="InterPro" id="IPR024072">
    <property type="entry name" value="DHFR-like_dom_sf"/>
</dbReference>
<dbReference type="EC" id="1.1.1.302" evidence="4"/>
<evidence type="ECO:0000256" key="1">
    <source>
        <dbReference type="ARBA" id="ARBA00003555"/>
    </source>
</evidence>
<comment type="catalytic activity">
    <reaction evidence="12">
        <text>2,5-diamino-6-(1-D-ribitylamino)pyrimidin-4(3H)-one 5'-phosphate + NADP(+) = 2,5-diamino-6-(1-D-ribosylamino)pyrimidin-4(3H)-one 5'-phosphate + NADPH + H(+)</text>
        <dbReference type="Rhea" id="RHEA:27278"/>
        <dbReference type="ChEBI" id="CHEBI:15378"/>
        <dbReference type="ChEBI" id="CHEBI:57783"/>
        <dbReference type="ChEBI" id="CHEBI:58349"/>
        <dbReference type="ChEBI" id="CHEBI:58890"/>
        <dbReference type="ChEBI" id="CHEBI:59545"/>
        <dbReference type="EC" id="1.1.1.302"/>
    </reaction>
</comment>
<reference evidence="15" key="1">
    <citation type="journal article" date="2012" name="Proc. Natl. Acad. Sci. U.S.A.">
        <title>Genome sequence of the button mushroom Agaricus bisporus reveals mechanisms governing adaptation to a humic-rich ecological niche.</title>
        <authorList>
            <person name="Morin E."/>
            <person name="Kohler A."/>
            <person name="Baker A.R."/>
            <person name="Foulongne-Oriol M."/>
            <person name="Lombard V."/>
            <person name="Nagy L.G."/>
            <person name="Ohm R.A."/>
            <person name="Patyshakuliyeva A."/>
            <person name="Brun A."/>
            <person name="Aerts A.L."/>
            <person name="Bailey A.M."/>
            <person name="Billette C."/>
            <person name="Coutinho P.M."/>
            <person name="Deakin G."/>
            <person name="Doddapaneni H."/>
            <person name="Floudas D."/>
            <person name="Grimwood J."/>
            <person name="Hilden K."/>
            <person name="Kuees U."/>
            <person name="LaButti K.M."/>
            <person name="Lapidus A."/>
            <person name="Lindquist E.A."/>
            <person name="Lucas S.M."/>
            <person name="Murat C."/>
            <person name="Riley R.W."/>
            <person name="Salamov A.A."/>
            <person name="Schmutz J."/>
            <person name="Subramanian V."/>
            <person name="Woesten H.A.B."/>
            <person name="Xu J."/>
            <person name="Eastwood D.C."/>
            <person name="Foster G.D."/>
            <person name="Sonnenberg A.S."/>
            <person name="Cullen D."/>
            <person name="de Vries R.P."/>
            <person name="Lundell T."/>
            <person name="Hibbett D.S."/>
            <person name="Henrissat B."/>
            <person name="Burton K.S."/>
            <person name="Kerrigan R.W."/>
            <person name="Challen M.P."/>
            <person name="Grigoriev I.V."/>
            <person name="Martin F."/>
        </authorList>
    </citation>
    <scope>NUCLEOTIDE SEQUENCE [LARGE SCALE GENOMIC DNA]</scope>
    <source>
        <strain evidence="15">JB137-S8 / ATCC MYA-4627 / FGSC 10392</strain>
    </source>
</reference>
<evidence type="ECO:0000256" key="12">
    <source>
        <dbReference type="ARBA" id="ARBA00049020"/>
    </source>
</evidence>
<dbReference type="EMBL" id="JH971385">
    <property type="protein sequence ID" value="EKM84083.1"/>
    <property type="molecule type" value="Genomic_DNA"/>
</dbReference>
<keyword evidence="8" id="KW-0560">Oxidoreductase</keyword>
<dbReference type="HOGENOM" id="CLU_036590_6_0_1"/>
<evidence type="ECO:0000256" key="5">
    <source>
        <dbReference type="ARBA" id="ARBA00015035"/>
    </source>
</evidence>
<comment type="similarity">
    <text evidence="3">Belongs to the HTP reductase family.</text>
</comment>
<dbReference type="OMA" id="HYLRYHH"/>
<evidence type="ECO:0000256" key="9">
    <source>
        <dbReference type="ARBA" id="ARBA00030073"/>
    </source>
</evidence>
<evidence type="ECO:0000256" key="7">
    <source>
        <dbReference type="ARBA" id="ARBA00022857"/>
    </source>
</evidence>
<dbReference type="STRING" id="597362.K5XKN7"/>
<keyword evidence="15" id="KW-1185">Reference proteome</keyword>
<dbReference type="PANTHER" id="PTHR38011:SF7">
    <property type="entry name" value="2,5-DIAMINO-6-RIBOSYLAMINO-4(3H)-PYRIMIDINONE 5'-PHOSPHATE REDUCTASE"/>
    <property type="match status" value="1"/>
</dbReference>
<feature type="domain" description="Bacterial bifunctional deaminase-reductase C-terminal" evidence="13">
    <location>
        <begin position="27"/>
        <end position="220"/>
    </location>
</feature>
<comment type="function">
    <text evidence="1">Catalyzes an early step in riboflavin biosynthesis, the NADPH-dependent reduction of the ribose side chain of 2,5-diamino-6-ribosylamino-4(3H)-pyrimidinone 5'-phosphate, yielding 2,5-diamino-6-ribitylamino-4(3H)-pyrimidinone 5'-phosphate.</text>
</comment>
<evidence type="ECO:0000256" key="8">
    <source>
        <dbReference type="ARBA" id="ARBA00023002"/>
    </source>
</evidence>
<dbReference type="FunCoup" id="K5XKN7">
    <property type="interactions" value="111"/>
</dbReference>
<comment type="catalytic activity">
    <reaction evidence="11">
        <text>2,5-diamino-6-(1-D-ribitylamino)pyrimidin-4(3H)-one 5'-phosphate + NAD(+) = 2,5-diamino-6-(1-D-ribosylamino)pyrimidin-4(3H)-one 5'-phosphate + NADH + H(+)</text>
        <dbReference type="Rhea" id="RHEA:27274"/>
        <dbReference type="ChEBI" id="CHEBI:15378"/>
        <dbReference type="ChEBI" id="CHEBI:57540"/>
        <dbReference type="ChEBI" id="CHEBI:57945"/>
        <dbReference type="ChEBI" id="CHEBI:58890"/>
        <dbReference type="ChEBI" id="CHEBI:59545"/>
        <dbReference type="EC" id="1.1.1.302"/>
    </reaction>
</comment>